<evidence type="ECO:0000256" key="1">
    <source>
        <dbReference type="ARBA" id="ARBA00001966"/>
    </source>
</evidence>
<evidence type="ECO:0000256" key="4">
    <source>
        <dbReference type="ARBA" id="ARBA00022691"/>
    </source>
</evidence>
<evidence type="ECO:0000256" key="9">
    <source>
        <dbReference type="ARBA" id="ARBA00047365"/>
    </source>
</evidence>
<keyword evidence="4" id="KW-0949">S-adenosyl-L-methionine</keyword>
<reference evidence="12 13" key="1">
    <citation type="journal article" date="2015" name="Biotechnol. Bioeng.">
        <title>Genome sequence and phenotypic characterization of Caulobacter segnis.</title>
        <authorList>
            <person name="Patel S."/>
            <person name="Fletcher B."/>
            <person name="Scott D.C."/>
            <person name="Ely B."/>
        </authorList>
    </citation>
    <scope>NUCLEOTIDE SEQUENCE [LARGE SCALE GENOMIC DNA]</scope>
    <source>
        <strain evidence="12 13">ERI-2</strain>
    </source>
</reference>
<evidence type="ECO:0000256" key="3">
    <source>
        <dbReference type="ARBA" id="ARBA00022485"/>
    </source>
</evidence>
<dbReference type="SFLD" id="SFLDG01118">
    <property type="entry name" value="activating_enzymes__group_2"/>
    <property type="match status" value="1"/>
</dbReference>
<dbReference type="InterPro" id="IPR040074">
    <property type="entry name" value="BssD/PflA/YjjW"/>
</dbReference>
<dbReference type="PROSITE" id="PS51379">
    <property type="entry name" value="4FE4S_FER_2"/>
    <property type="match status" value="2"/>
</dbReference>
<dbReference type="Gene3D" id="3.30.70.20">
    <property type="match status" value="1"/>
</dbReference>
<dbReference type="InterPro" id="IPR034457">
    <property type="entry name" value="Organic_radical-activating"/>
</dbReference>
<dbReference type="NCBIfam" id="TIGR02494">
    <property type="entry name" value="PFLE_PFLC"/>
    <property type="match status" value="1"/>
</dbReference>
<dbReference type="Gene3D" id="3.80.30.10">
    <property type="entry name" value="pyruvate-formate lyase- activating enzyme"/>
    <property type="match status" value="1"/>
</dbReference>
<dbReference type="SFLD" id="SFLDS00029">
    <property type="entry name" value="Radical_SAM"/>
    <property type="match status" value="1"/>
</dbReference>
<dbReference type="Pfam" id="PF04055">
    <property type="entry name" value="Radical_SAM"/>
    <property type="match status" value="1"/>
</dbReference>
<dbReference type="PANTHER" id="PTHR30352">
    <property type="entry name" value="PYRUVATE FORMATE-LYASE-ACTIVATING ENZYME"/>
    <property type="match status" value="1"/>
</dbReference>
<dbReference type="SFLD" id="SFLDG01066">
    <property type="entry name" value="organic_radical-activating_enz"/>
    <property type="match status" value="1"/>
</dbReference>
<dbReference type="GO" id="GO:0046872">
    <property type="term" value="F:metal ion binding"/>
    <property type="evidence" value="ECO:0007669"/>
    <property type="project" value="UniProtKB-KW"/>
</dbReference>
<keyword evidence="5" id="KW-0479">Metal-binding</keyword>
<dbReference type="PANTHER" id="PTHR30352:SF4">
    <property type="entry name" value="PYRUVATE FORMATE-LYASE 2-ACTIVATING ENZYME"/>
    <property type="match status" value="1"/>
</dbReference>
<name>A0A168LLA9_9CLOT</name>
<dbReference type="PROSITE" id="PS01087">
    <property type="entry name" value="RADICAL_ACTIVATING"/>
    <property type="match status" value="1"/>
</dbReference>
<dbReference type="RefSeq" id="WP_063556958.1">
    <property type="nucleotide sequence ID" value="NZ_LITT01000062.1"/>
</dbReference>
<organism evidence="12 13">
    <name type="scientific">Clostridium ljungdahlii</name>
    <dbReference type="NCBI Taxonomy" id="1538"/>
    <lineage>
        <taxon>Bacteria</taxon>
        <taxon>Bacillati</taxon>
        <taxon>Bacillota</taxon>
        <taxon>Clostridia</taxon>
        <taxon>Eubacteriales</taxon>
        <taxon>Clostridiaceae</taxon>
        <taxon>Clostridium</taxon>
    </lineage>
</organism>
<evidence type="ECO:0000259" key="10">
    <source>
        <dbReference type="PROSITE" id="PS51379"/>
    </source>
</evidence>
<dbReference type="PATRIC" id="fig|1538.10.peg.3794"/>
<feature type="domain" description="4Fe-4S ferredoxin-type" evidence="10">
    <location>
        <begin position="82"/>
        <end position="111"/>
    </location>
</feature>
<comment type="caution">
    <text evidence="12">The sequence shown here is derived from an EMBL/GenBank/DDBJ whole genome shotgun (WGS) entry which is preliminary data.</text>
</comment>
<dbReference type="EC" id="1.97.1.-" evidence="12"/>
<keyword evidence="3" id="KW-0004">4Fe-4S</keyword>
<dbReference type="SUPFAM" id="SSF54862">
    <property type="entry name" value="4Fe-4S ferredoxins"/>
    <property type="match status" value="1"/>
</dbReference>
<feature type="domain" description="Radical SAM core" evidence="11">
    <location>
        <begin position="23"/>
        <end position="310"/>
    </location>
</feature>
<evidence type="ECO:0000256" key="5">
    <source>
        <dbReference type="ARBA" id="ARBA00022723"/>
    </source>
</evidence>
<evidence type="ECO:0000313" key="13">
    <source>
        <dbReference type="Proteomes" id="UP000077407"/>
    </source>
</evidence>
<evidence type="ECO:0000313" key="12">
    <source>
        <dbReference type="EMBL" id="OAA83387.1"/>
    </source>
</evidence>
<dbReference type="InterPro" id="IPR012839">
    <property type="entry name" value="Organic_radical_activase"/>
</dbReference>
<dbReference type="SUPFAM" id="SSF102114">
    <property type="entry name" value="Radical SAM enzymes"/>
    <property type="match status" value="1"/>
</dbReference>
<dbReference type="OrthoDB" id="9782387at2"/>
<sequence>MLNYQVNLDKKGVIFDIQRFSVHDGPGIRTIVFFKGCPLSCRWCSNPESQCMESQVMFISSKCIGCKKCYEVCSNGAIDFNLPSRVDQNKCIKCGKCVENCYAGALNLAGNTRTVKELLIELKKDNLYYRRSGGGITLSGGEVTAQPEFAEELLKGCKQNGWHTAIETAAFTSPSVLERILPWLDLVMLDIKHMDANKHLEYTGKPNELILQNAKLIAQFGVQLIIRVPVIPEVNSDENNIRATANFATSLKSVKELHLLPYHRLGENKYGYLGHDYTMKGLQPPTKEEINNLKELVEECGLICKVGGID</sequence>
<dbReference type="AlphaFoldDB" id="A0A168LLA9"/>
<keyword evidence="6 12" id="KW-0560">Oxidoreductase</keyword>
<dbReference type="InterPro" id="IPR007197">
    <property type="entry name" value="rSAM"/>
</dbReference>
<dbReference type="InterPro" id="IPR017896">
    <property type="entry name" value="4Fe4S_Fe-S-bd"/>
</dbReference>
<evidence type="ECO:0000256" key="6">
    <source>
        <dbReference type="ARBA" id="ARBA00023002"/>
    </source>
</evidence>
<accession>A0A168LLA9</accession>
<gene>
    <name evidence="12" type="primary">hpdA_3</name>
    <name evidence="12" type="ORF">WY13_03715</name>
</gene>
<comment type="cofactor">
    <cofactor evidence="1">
        <name>[4Fe-4S] cluster</name>
        <dbReference type="ChEBI" id="CHEBI:49883"/>
    </cofactor>
</comment>
<keyword evidence="7" id="KW-0408">Iron</keyword>
<dbReference type="PROSITE" id="PS51918">
    <property type="entry name" value="RADICAL_SAM"/>
    <property type="match status" value="1"/>
</dbReference>
<keyword evidence="8" id="KW-0411">Iron-sulfur</keyword>
<dbReference type="Pfam" id="PF00037">
    <property type="entry name" value="Fer4"/>
    <property type="match status" value="2"/>
</dbReference>
<comment type="catalytic activity">
    <reaction evidence="9">
        <text>glycyl-[protein] + reduced [flavodoxin] + S-adenosyl-L-methionine = glycin-2-yl radical-[protein] + semiquinone [flavodoxin] + 5'-deoxyadenosine + L-methionine + H(+)</text>
        <dbReference type="Rhea" id="RHEA:61976"/>
        <dbReference type="Rhea" id="RHEA-COMP:10622"/>
        <dbReference type="Rhea" id="RHEA-COMP:14480"/>
        <dbReference type="Rhea" id="RHEA-COMP:15993"/>
        <dbReference type="Rhea" id="RHEA-COMP:15994"/>
        <dbReference type="ChEBI" id="CHEBI:15378"/>
        <dbReference type="ChEBI" id="CHEBI:17319"/>
        <dbReference type="ChEBI" id="CHEBI:29947"/>
        <dbReference type="ChEBI" id="CHEBI:32722"/>
        <dbReference type="ChEBI" id="CHEBI:57618"/>
        <dbReference type="ChEBI" id="CHEBI:57844"/>
        <dbReference type="ChEBI" id="CHEBI:59789"/>
        <dbReference type="ChEBI" id="CHEBI:140311"/>
    </reaction>
</comment>
<protein>
    <submittedName>
        <fullName evidence="12">4-hydroxyphenylacetate decarboxylase activating enzyme</fullName>
        <ecNumber evidence="12">1.97.1.-</ecNumber>
    </submittedName>
</protein>
<evidence type="ECO:0000256" key="7">
    <source>
        <dbReference type="ARBA" id="ARBA00023004"/>
    </source>
</evidence>
<dbReference type="InterPro" id="IPR001989">
    <property type="entry name" value="Radical_activat_CS"/>
</dbReference>
<feature type="domain" description="4Fe-4S ferredoxin-type" evidence="10">
    <location>
        <begin position="54"/>
        <end position="81"/>
    </location>
</feature>
<dbReference type="InterPro" id="IPR058240">
    <property type="entry name" value="rSAM_sf"/>
</dbReference>
<dbReference type="GO" id="GO:0051539">
    <property type="term" value="F:4 iron, 4 sulfur cluster binding"/>
    <property type="evidence" value="ECO:0007669"/>
    <property type="project" value="UniProtKB-KW"/>
</dbReference>
<dbReference type="Proteomes" id="UP000077407">
    <property type="component" value="Unassembled WGS sequence"/>
</dbReference>
<evidence type="ECO:0000256" key="2">
    <source>
        <dbReference type="ARBA" id="ARBA00009777"/>
    </source>
</evidence>
<evidence type="ECO:0000259" key="11">
    <source>
        <dbReference type="PROSITE" id="PS51918"/>
    </source>
</evidence>
<dbReference type="PIRSF" id="PIRSF000371">
    <property type="entry name" value="PFL_act_enz"/>
    <property type="match status" value="1"/>
</dbReference>
<comment type="similarity">
    <text evidence="2">Belongs to the organic radical-activating enzymes family.</text>
</comment>
<evidence type="ECO:0000256" key="8">
    <source>
        <dbReference type="ARBA" id="ARBA00023014"/>
    </source>
</evidence>
<dbReference type="EMBL" id="LITT01000062">
    <property type="protein sequence ID" value="OAA83387.1"/>
    <property type="molecule type" value="Genomic_DNA"/>
</dbReference>
<dbReference type="GO" id="GO:0016491">
    <property type="term" value="F:oxidoreductase activity"/>
    <property type="evidence" value="ECO:0007669"/>
    <property type="project" value="UniProtKB-KW"/>
</dbReference>
<proteinExistence type="inferred from homology"/>